<evidence type="ECO:0000256" key="10">
    <source>
        <dbReference type="ARBA" id="ARBA00023134"/>
    </source>
</evidence>
<reference evidence="16 17" key="1">
    <citation type="submission" date="2024-06" db="EMBL/GenBank/DDBJ databases">
        <title>A chromosome-level genome assembly of beet webworm, Loxostege sticticalis.</title>
        <authorList>
            <person name="Zhang Y."/>
        </authorList>
    </citation>
    <scope>NUCLEOTIDE SEQUENCE [LARGE SCALE GENOMIC DNA]</scope>
    <source>
        <strain evidence="16">AQ028</strain>
        <tissue evidence="16">Male pupae</tissue>
    </source>
</reference>
<keyword evidence="5" id="KW-0548">Nucleotidyltransferase</keyword>
<organism evidence="16 17">
    <name type="scientific">Loxostege sticticalis</name>
    <name type="common">Beet webworm moth</name>
    <dbReference type="NCBI Taxonomy" id="481309"/>
    <lineage>
        <taxon>Eukaryota</taxon>
        <taxon>Metazoa</taxon>
        <taxon>Ecdysozoa</taxon>
        <taxon>Arthropoda</taxon>
        <taxon>Hexapoda</taxon>
        <taxon>Insecta</taxon>
        <taxon>Pterygota</taxon>
        <taxon>Neoptera</taxon>
        <taxon>Endopterygota</taxon>
        <taxon>Lepidoptera</taxon>
        <taxon>Glossata</taxon>
        <taxon>Ditrysia</taxon>
        <taxon>Pyraloidea</taxon>
        <taxon>Crambidae</taxon>
        <taxon>Pyraustinae</taxon>
        <taxon>Loxostege</taxon>
    </lineage>
</organism>
<evidence type="ECO:0000256" key="8">
    <source>
        <dbReference type="ARBA" id="ARBA00022840"/>
    </source>
</evidence>
<feature type="compositionally biased region" description="Polar residues" evidence="12">
    <location>
        <begin position="54"/>
        <end position="63"/>
    </location>
</feature>
<feature type="transmembrane region" description="Helical" evidence="13">
    <location>
        <begin position="12"/>
        <end position="31"/>
    </location>
</feature>
<comment type="cofactor">
    <cofactor evidence="1">
        <name>Mn(2+)</name>
        <dbReference type="ChEBI" id="CHEBI:29035"/>
    </cofactor>
</comment>
<evidence type="ECO:0000256" key="1">
    <source>
        <dbReference type="ARBA" id="ARBA00001936"/>
    </source>
</evidence>
<keyword evidence="4" id="KW-0808">Transferase</keyword>
<dbReference type="GO" id="GO:0016779">
    <property type="term" value="F:nucleotidyltransferase activity"/>
    <property type="evidence" value="ECO:0007669"/>
    <property type="project" value="UniProtKB-KW"/>
</dbReference>
<dbReference type="SMART" id="SM01265">
    <property type="entry name" value="Mab-21"/>
    <property type="match status" value="1"/>
</dbReference>
<evidence type="ECO:0000256" key="2">
    <source>
        <dbReference type="ARBA" id="ARBA00001946"/>
    </source>
</evidence>
<dbReference type="Gene3D" id="3.30.460.90">
    <property type="match status" value="1"/>
</dbReference>
<dbReference type="PANTHER" id="PTHR10656">
    <property type="entry name" value="CELL FATE DETERMINING PROTEIN MAB21-RELATED"/>
    <property type="match status" value="1"/>
</dbReference>
<evidence type="ECO:0008006" key="18">
    <source>
        <dbReference type="Google" id="ProtNLM"/>
    </source>
</evidence>
<proteinExistence type="inferred from homology"/>
<evidence type="ECO:0000256" key="3">
    <source>
        <dbReference type="ARBA" id="ARBA00008307"/>
    </source>
</evidence>
<feature type="domain" description="Mab-21-like nucleotidyltransferase" evidence="14">
    <location>
        <begin position="172"/>
        <end position="378"/>
    </location>
</feature>
<keyword evidence="10" id="KW-0342">GTP-binding</keyword>
<dbReference type="Proteomes" id="UP001549921">
    <property type="component" value="Unassembled WGS sequence"/>
</dbReference>
<keyword evidence="6" id="KW-0479">Metal-binding</keyword>
<keyword evidence="9" id="KW-0460">Magnesium</keyword>
<dbReference type="EMBL" id="JBEDNZ010000007">
    <property type="protein sequence ID" value="KAL0840681.1"/>
    <property type="molecule type" value="Genomic_DNA"/>
</dbReference>
<keyword evidence="8" id="KW-0067">ATP-binding</keyword>
<evidence type="ECO:0000256" key="7">
    <source>
        <dbReference type="ARBA" id="ARBA00022741"/>
    </source>
</evidence>
<gene>
    <name evidence="16" type="ORF">ABMA28_015876</name>
</gene>
<evidence type="ECO:0000256" key="4">
    <source>
        <dbReference type="ARBA" id="ARBA00022679"/>
    </source>
</evidence>
<evidence type="ECO:0000256" key="11">
    <source>
        <dbReference type="ARBA" id="ARBA00023211"/>
    </source>
</evidence>
<accession>A0ABD0TBF0</accession>
<keyword evidence="13" id="KW-1133">Transmembrane helix</keyword>
<evidence type="ECO:0000256" key="6">
    <source>
        <dbReference type="ARBA" id="ARBA00022723"/>
    </source>
</evidence>
<keyword evidence="11" id="KW-0464">Manganese</keyword>
<comment type="caution">
    <text evidence="16">The sequence shown here is derived from an EMBL/GenBank/DDBJ whole genome shotgun (WGS) entry which is preliminary data.</text>
</comment>
<evidence type="ECO:0000259" key="14">
    <source>
        <dbReference type="Pfam" id="PF03281"/>
    </source>
</evidence>
<evidence type="ECO:0000256" key="12">
    <source>
        <dbReference type="SAM" id="MobiDB-lite"/>
    </source>
</evidence>
<dbReference type="Pfam" id="PF03281">
    <property type="entry name" value="Mab-21"/>
    <property type="match status" value="1"/>
</dbReference>
<evidence type="ECO:0000256" key="5">
    <source>
        <dbReference type="ARBA" id="ARBA00022695"/>
    </source>
</evidence>
<dbReference type="GO" id="GO:0046872">
    <property type="term" value="F:metal ion binding"/>
    <property type="evidence" value="ECO:0007669"/>
    <property type="project" value="UniProtKB-KW"/>
</dbReference>
<dbReference type="Pfam" id="PF20266">
    <property type="entry name" value="Mab-21_C"/>
    <property type="match status" value="1"/>
</dbReference>
<keyword evidence="13" id="KW-0812">Transmembrane</keyword>
<keyword evidence="7" id="KW-0547">Nucleotide-binding</keyword>
<sequence>MTMTNDGAWIRGVAGVAGIPALIGGGLYYLARGRAQHQVNQPVSSADPDPDTARNPNTATGSQGPADREDDSNKTIASSSELMDKEKMADDKRGISQIRGSPDNSSPDPKITDLNTLISDINMRYIAPRYDNFELHYEIFDKIFHRLHLYMKNVDRYYMHYSSPVTFSESQNDHLLIRNPDELDMDIVIGLPLNISDDPNVPSERDIKFEPQDADFVDLKMGIDDQKLFSGVDFMINKTAYKWRDGDDYLSSSKFLDWFESVVVRALNMFETNARGVPVFQVDGSTYSINRTGSGSAVTLTIENESSDLRMDVNLVPALRFPETRWPLNKYYRQIPETCKRGYWLIVPKPNEEASSEVGRRRSWRLAMHYQERELMHHCVNLRQAVRLLKKLCDSQKMDKISSYCIETLFLWEMQKRSSSFRNFWRVSPANLFKIMVQKLCWALRSRRIDYYWNEYNDLLAGVRMTDLALYDIKLGNLLELFKEEPDKENFKSVAKSLLTPEEFEDYLTKTLDRIVQGKKGNIVKKPNIYSYEVCTIVTDQSGKPTFRPLYGYK</sequence>
<evidence type="ECO:0000259" key="15">
    <source>
        <dbReference type="Pfam" id="PF20266"/>
    </source>
</evidence>
<feature type="compositionally biased region" description="Polar residues" evidence="12">
    <location>
        <begin position="98"/>
        <end position="111"/>
    </location>
</feature>
<comment type="cofactor">
    <cofactor evidence="2">
        <name>Mg(2+)</name>
        <dbReference type="ChEBI" id="CHEBI:18420"/>
    </cofactor>
</comment>
<evidence type="ECO:0000313" key="16">
    <source>
        <dbReference type="EMBL" id="KAL0840681.1"/>
    </source>
</evidence>
<dbReference type="PANTHER" id="PTHR10656:SF42">
    <property type="entry name" value="CYCLIC GMP-AMP SYNTHASE-LIKE PROTEIN-RELATED"/>
    <property type="match status" value="1"/>
</dbReference>
<dbReference type="Gene3D" id="1.10.1410.40">
    <property type="match status" value="1"/>
</dbReference>
<dbReference type="InterPro" id="IPR046903">
    <property type="entry name" value="Mab-21-like_nuc_Trfase"/>
</dbReference>
<dbReference type="InterPro" id="IPR046906">
    <property type="entry name" value="Mab-21_HhH/H2TH-like"/>
</dbReference>
<evidence type="ECO:0000256" key="13">
    <source>
        <dbReference type="SAM" id="Phobius"/>
    </source>
</evidence>
<feature type="domain" description="Mab-21-like HhH/H2TH-like" evidence="15">
    <location>
        <begin position="382"/>
        <end position="468"/>
    </location>
</feature>
<feature type="compositionally biased region" description="Basic and acidic residues" evidence="12">
    <location>
        <begin position="82"/>
        <end position="94"/>
    </location>
</feature>
<dbReference type="GO" id="GO:0005525">
    <property type="term" value="F:GTP binding"/>
    <property type="evidence" value="ECO:0007669"/>
    <property type="project" value="UniProtKB-KW"/>
</dbReference>
<keyword evidence="13" id="KW-0472">Membrane</keyword>
<evidence type="ECO:0000313" key="17">
    <source>
        <dbReference type="Proteomes" id="UP001549921"/>
    </source>
</evidence>
<evidence type="ECO:0000256" key="9">
    <source>
        <dbReference type="ARBA" id="ARBA00022842"/>
    </source>
</evidence>
<protein>
    <recommendedName>
        <fullName evidence="18">Mab-21-like HhH/H2TH-like domain-containing protein</fullName>
    </recommendedName>
</protein>
<comment type="similarity">
    <text evidence="3">Belongs to the mab-21 family.</text>
</comment>
<dbReference type="GO" id="GO:0005524">
    <property type="term" value="F:ATP binding"/>
    <property type="evidence" value="ECO:0007669"/>
    <property type="project" value="UniProtKB-KW"/>
</dbReference>
<dbReference type="InterPro" id="IPR024810">
    <property type="entry name" value="MAB21L/cGLR"/>
</dbReference>
<name>A0ABD0TBF0_LOXSC</name>
<feature type="region of interest" description="Disordered" evidence="12">
    <location>
        <begin position="39"/>
        <end position="111"/>
    </location>
</feature>
<dbReference type="AlphaFoldDB" id="A0ABD0TBF0"/>